<evidence type="ECO:0000313" key="2">
    <source>
        <dbReference type="Proteomes" id="UP001283361"/>
    </source>
</evidence>
<name>A0AAE1CR75_9GAST</name>
<comment type="caution">
    <text evidence="1">The sequence shown here is derived from an EMBL/GenBank/DDBJ whole genome shotgun (WGS) entry which is preliminary data.</text>
</comment>
<reference evidence="1" key="1">
    <citation type="journal article" date="2023" name="G3 (Bethesda)">
        <title>A reference genome for the long-term kleptoplast-retaining sea slug Elysia crispata morphotype clarki.</title>
        <authorList>
            <person name="Eastman K.E."/>
            <person name="Pendleton A.L."/>
            <person name="Shaikh M.A."/>
            <person name="Suttiyut T."/>
            <person name="Ogas R."/>
            <person name="Tomko P."/>
            <person name="Gavelis G."/>
            <person name="Widhalm J.R."/>
            <person name="Wisecaver J.H."/>
        </authorList>
    </citation>
    <scope>NUCLEOTIDE SEQUENCE</scope>
    <source>
        <strain evidence="1">ECLA1</strain>
    </source>
</reference>
<accession>A0AAE1CR75</accession>
<sequence>MVVAWPSPGGSRRVAAPAFLGLTSSTFLSDKNRELPTSGSTRPNSLVLKLCDQPVSQAGDAKTRLSVSEGRLPPEFIPRADEIRRKTGDFISGAFSPKRKQAKYRIYFR</sequence>
<evidence type="ECO:0000313" key="1">
    <source>
        <dbReference type="EMBL" id="KAK3730206.1"/>
    </source>
</evidence>
<organism evidence="1 2">
    <name type="scientific">Elysia crispata</name>
    <name type="common">lettuce slug</name>
    <dbReference type="NCBI Taxonomy" id="231223"/>
    <lineage>
        <taxon>Eukaryota</taxon>
        <taxon>Metazoa</taxon>
        <taxon>Spiralia</taxon>
        <taxon>Lophotrochozoa</taxon>
        <taxon>Mollusca</taxon>
        <taxon>Gastropoda</taxon>
        <taxon>Heterobranchia</taxon>
        <taxon>Euthyneura</taxon>
        <taxon>Panpulmonata</taxon>
        <taxon>Sacoglossa</taxon>
        <taxon>Placobranchoidea</taxon>
        <taxon>Plakobranchidae</taxon>
        <taxon>Elysia</taxon>
    </lineage>
</organism>
<gene>
    <name evidence="1" type="ORF">RRG08_034952</name>
</gene>
<proteinExistence type="predicted"/>
<dbReference type="Proteomes" id="UP001283361">
    <property type="component" value="Unassembled WGS sequence"/>
</dbReference>
<dbReference type="AlphaFoldDB" id="A0AAE1CR75"/>
<keyword evidence="2" id="KW-1185">Reference proteome</keyword>
<dbReference type="EMBL" id="JAWDGP010007087">
    <property type="protein sequence ID" value="KAK3730206.1"/>
    <property type="molecule type" value="Genomic_DNA"/>
</dbReference>
<protein>
    <submittedName>
        <fullName evidence="1">Uncharacterized protein</fullName>
    </submittedName>
</protein>